<keyword evidence="2" id="KW-1185">Reference proteome</keyword>
<reference evidence="1" key="1">
    <citation type="submission" date="2020-05" db="EMBL/GenBank/DDBJ databases">
        <title>Large-scale comparative analyses of tick genomes elucidate their genetic diversity and vector capacities.</title>
        <authorList>
            <person name="Jia N."/>
            <person name="Wang J."/>
            <person name="Shi W."/>
            <person name="Du L."/>
            <person name="Sun Y."/>
            <person name="Zhan W."/>
            <person name="Jiang J."/>
            <person name="Wang Q."/>
            <person name="Zhang B."/>
            <person name="Ji P."/>
            <person name="Sakyi L.B."/>
            <person name="Cui X."/>
            <person name="Yuan T."/>
            <person name="Jiang B."/>
            <person name="Yang W."/>
            <person name="Lam T.T.-Y."/>
            <person name="Chang Q."/>
            <person name="Ding S."/>
            <person name="Wang X."/>
            <person name="Zhu J."/>
            <person name="Ruan X."/>
            <person name="Zhao L."/>
            <person name="Wei J."/>
            <person name="Que T."/>
            <person name="Du C."/>
            <person name="Cheng J."/>
            <person name="Dai P."/>
            <person name="Han X."/>
            <person name="Huang E."/>
            <person name="Gao Y."/>
            <person name="Liu J."/>
            <person name="Shao H."/>
            <person name="Ye R."/>
            <person name="Li L."/>
            <person name="Wei W."/>
            <person name="Wang X."/>
            <person name="Wang C."/>
            <person name="Yang T."/>
            <person name="Huo Q."/>
            <person name="Li W."/>
            <person name="Guo W."/>
            <person name="Chen H."/>
            <person name="Zhou L."/>
            <person name="Ni X."/>
            <person name="Tian J."/>
            <person name="Zhou Y."/>
            <person name="Sheng Y."/>
            <person name="Liu T."/>
            <person name="Pan Y."/>
            <person name="Xia L."/>
            <person name="Li J."/>
            <person name="Zhao F."/>
            <person name="Cao W."/>
        </authorList>
    </citation>
    <scope>NUCLEOTIDE SEQUENCE</scope>
    <source>
        <strain evidence="1">Dsil-2018</strain>
    </source>
</reference>
<gene>
    <name evidence="1" type="ORF">HPB49_014795</name>
</gene>
<protein>
    <submittedName>
        <fullName evidence="1">Uncharacterized protein</fullName>
    </submittedName>
</protein>
<name>A0ACB8E165_DERSI</name>
<organism evidence="1 2">
    <name type="scientific">Dermacentor silvarum</name>
    <name type="common">Tick</name>
    <dbReference type="NCBI Taxonomy" id="543639"/>
    <lineage>
        <taxon>Eukaryota</taxon>
        <taxon>Metazoa</taxon>
        <taxon>Ecdysozoa</taxon>
        <taxon>Arthropoda</taxon>
        <taxon>Chelicerata</taxon>
        <taxon>Arachnida</taxon>
        <taxon>Acari</taxon>
        <taxon>Parasitiformes</taxon>
        <taxon>Ixodida</taxon>
        <taxon>Ixodoidea</taxon>
        <taxon>Ixodidae</taxon>
        <taxon>Rhipicephalinae</taxon>
        <taxon>Dermacentor</taxon>
    </lineage>
</organism>
<sequence>MPLRAAIKTAAPTCSQPDTNALCAFSRGPTDSGCPRRGRQAGAAPIIACAVKVTAASPSGIGHAQQQEGQSHRIPADLQGPTLTGIKARYRIGERINATCSSGPSSAGPTLHWLINDREPDEEETEQRVELVRVGNLEERRQQLALWARDQHFVKGVMRISCVMDVPELGRRVAEKLVTRATTPHLRPENQEEGVVLSVPSIVILDGGFWLNCSSPGAHSIQWLKDGQEFYEYSSTGSSSPKIDNSVPGIHVNEDVSYRGHVYLSHSELATEGTYTCKVKLPSYRTKVSEKKLQVYALPSKDPEIENLQMAYKIGDAINVTCSNGPSKPAAILMWYVNGGRVDDNVTDRAEIPTGKGTFYAVARLEVPAEPTLTNNRSLTLKCEAYIGDEYSSSAERLIDILHPQAWASLYARVMARQRKVESARPTPGRPTSKPAVAHVRKPSPERRFDSKFTIFVVFNGCLIISVVLYVYFLHYLESWVIRPVDLPKVTVKSGLDIPERFWGSYRSSLYFGLKTRSPQPLVAGLMWFSHKLKNQNLPIRHWCNQWDRLQKYGWLRHDGVNFGTQQIVDEEFVIETSFVKRAGGLNGGDWTARISVKEKVPGAVPTAPLSLLFYFATDGHGRLWPNVDAKSHLGYIAGETPELGQFIATFHDRNPQNVVHYSYLSTVAPGLESLKETVLHNLMIHRRKKGARDLYVTRGTVLAAEDKEHKKSPNFVLTQVTVMPPYELEVTFESGSFEDRPNRLSGEIYDQALAEYSAKFDKRFHQLFKLQSKGFSEEDNEAAKEILSNMVGGIGYFYGSSLVQSFHNKEPVEYWKAALYTGVPSRSFFPRGFLWDEGFHNLLLMQWDSEISKDILGHWLDLMNVDGWIPREQILGAEARAQVPAEFVVQRDTNANPPALLLALGALLRQPDALATHGEFLQRAFPRFLKLFYWLNSTQVGKTPGSYRWRGRDASSRTELNPKTLTSGLDDYPRASHPSEDERHVDLYSWLAFSSGVLAEAAHLLNHPSSHSLTATHQMLSNTALLDKLHLSPQTQRYCDYGLHTDKVRLVEQKPPPGQAPGAPPLPKVRLAMEAPRLQFVEHFGYVSLFPLLLQLLTPDHPALGKLLTDLRNPALLWTNYGLRSLSKDSPMYLQKNTETDPPYWRGPVWININYLAVKALHHYSDLPGPFQEKAFQLYKELRNNIISNILKEYRQSSYIWENYDDSTGKGRGSHPFTGWSALVVLLMGEVY</sequence>
<dbReference type="Proteomes" id="UP000821865">
    <property type="component" value="Chromosome 1"/>
</dbReference>
<evidence type="ECO:0000313" key="2">
    <source>
        <dbReference type="Proteomes" id="UP000821865"/>
    </source>
</evidence>
<comment type="caution">
    <text evidence="1">The sequence shown here is derived from an EMBL/GenBank/DDBJ whole genome shotgun (WGS) entry which is preliminary data.</text>
</comment>
<dbReference type="EMBL" id="CM023470">
    <property type="protein sequence ID" value="KAH7980319.1"/>
    <property type="molecule type" value="Genomic_DNA"/>
</dbReference>
<proteinExistence type="predicted"/>
<accession>A0ACB8E165</accession>
<evidence type="ECO:0000313" key="1">
    <source>
        <dbReference type="EMBL" id="KAH7980319.1"/>
    </source>
</evidence>